<reference evidence="2" key="2">
    <citation type="submission" date="2013-06" db="EMBL/GenBank/DDBJ databases">
        <title>Draft genome sequence of Clostridium hylemonae (DSM 15053).</title>
        <authorList>
            <person name="Sudarsanam P."/>
            <person name="Ley R."/>
            <person name="Guruge J."/>
            <person name="Turnbaugh P.J."/>
            <person name="Mahowald M."/>
            <person name="Liep D."/>
            <person name="Gordon J."/>
        </authorList>
    </citation>
    <scope>NUCLEOTIDE SEQUENCE</scope>
    <source>
        <strain evidence="2">DSM 15053</strain>
    </source>
</reference>
<evidence type="ECO:0000313" key="2">
    <source>
        <dbReference type="EMBL" id="EEG74771.1"/>
    </source>
</evidence>
<proteinExistence type="predicted"/>
<keyword evidence="3" id="KW-1185">Reference proteome</keyword>
<dbReference type="EMBL" id="ABYI02000019">
    <property type="protein sequence ID" value="EEG74771.1"/>
    <property type="molecule type" value="Genomic_DNA"/>
</dbReference>
<comment type="caution">
    <text evidence="2">The sequence shown here is derived from an EMBL/GenBank/DDBJ whole genome shotgun (WGS) entry which is preliminary data.</text>
</comment>
<dbReference type="InterPro" id="IPR000182">
    <property type="entry name" value="GNAT_dom"/>
</dbReference>
<evidence type="ECO:0000259" key="1">
    <source>
        <dbReference type="PROSITE" id="PS51186"/>
    </source>
</evidence>
<accession>C0C043</accession>
<organism evidence="2 3">
    <name type="scientific">[Clostridium] hylemonae DSM 15053</name>
    <dbReference type="NCBI Taxonomy" id="553973"/>
    <lineage>
        <taxon>Bacteria</taxon>
        <taxon>Bacillati</taxon>
        <taxon>Bacillota</taxon>
        <taxon>Clostridia</taxon>
        <taxon>Lachnospirales</taxon>
        <taxon>Lachnospiraceae</taxon>
    </lineage>
</organism>
<dbReference type="GO" id="GO:0016747">
    <property type="term" value="F:acyltransferase activity, transferring groups other than amino-acyl groups"/>
    <property type="evidence" value="ECO:0007669"/>
    <property type="project" value="InterPro"/>
</dbReference>
<dbReference type="CDD" id="cd04301">
    <property type="entry name" value="NAT_SF"/>
    <property type="match status" value="1"/>
</dbReference>
<dbReference type="PANTHER" id="PTHR43233:SF1">
    <property type="entry name" value="FAMILY N-ACETYLTRANSFERASE, PUTATIVE (AFU_ORTHOLOGUE AFUA_6G03350)-RELATED"/>
    <property type="match status" value="1"/>
</dbReference>
<gene>
    <name evidence="2" type="ORF">CLOHYLEM_05435</name>
</gene>
<dbReference type="Gene3D" id="3.40.630.30">
    <property type="match status" value="1"/>
</dbReference>
<dbReference type="eggNOG" id="COG0454">
    <property type="taxonomic scope" value="Bacteria"/>
</dbReference>
<dbReference type="InterPro" id="IPR053144">
    <property type="entry name" value="Acetyltransferase_Butenolide"/>
</dbReference>
<dbReference type="Proteomes" id="UP000004893">
    <property type="component" value="Unassembled WGS sequence"/>
</dbReference>
<dbReference type="AlphaFoldDB" id="C0C043"/>
<dbReference type="STRING" id="553973.CLOHYLEM_05435"/>
<evidence type="ECO:0000313" key="3">
    <source>
        <dbReference type="Proteomes" id="UP000004893"/>
    </source>
</evidence>
<dbReference type="Pfam" id="PF13508">
    <property type="entry name" value="Acetyltransf_7"/>
    <property type="match status" value="1"/>
</dbReference>
<dbReference type="PROSITE" id="PS51186">
    <property type="entry name" value="GNAT"/>
    <property type="match status" value="1"/>
</dbReference>
<protein>
    <submittedName>
        <fullName evidence="2">Acetyltransferase, GNAT family</fullName>
    </submittedName>
</protein>
<dbReference type="SUPFAM" id="SSF55729">
    <property type="entry name" value="Acyl-CoA N-acyltransferases (Nat)"/>
    <property type="match status" value="1"/>
</dbReference>
<name>C0C043_9FIRM</name>
<dbReference type="HOGENOM" id="CLU_086503_4_0_9"/>
<feature type="domain" description="N-acetyltransferase" evidence="1">
    <location>
        <begin position="1"/>
        <end position="132"/>
    </location>
</feature>
<sequence length="132" mass="14993">MEVREMIEYEVNDQKLNASVFISFVNRVWPGDYDVDKTQAALSKTLNISAYDDKMLVGCLRVLTDGYYFGTITELLVLPEYQKQGIGSSLLQLARKNTPTMLYFGAQPGAEEFYEKNGCQKGLQSYIIAKKR</sequence>
<dbReference type="PANTHER" id="PTHR43233">
    <property type="entry name" value="FAMILY N-ACETYLTRANSFERASE, PUTATIVE (AFU_ORTHOLOGUE AFUA_6G03350)-RELATED"/>
    <property type="match status" value="1"/>
</dbReference>
<reference evidence="2" key="1">
    <citation type="submission" date="2009-02" db="EMBL/GenBank/DDBJ databases">
        <authorList>
            <person name="Fulton L."/>
            <person name="Clifton S."/>
            <person name="Fulton B."/>
            <person name="Xu J."/>
            <person name="Minx P."/>
            <person name="Pepin K.H."/>
            <person name="Johnson M."/>
            <person name="Bhonagiri V."/>
            <person name="Nash W.E."/>
            <person name="Mardis E.R."/>
            <person name="Wilson R.K."/>
        </authorList>
    </citation>
    <scope>NUCLEOTIDE SEQUENCE [LARGE SCALE GENOMIC DNA]</scope>
    <source>
        <strain evidence="2">DSM 15053</strain>
    </source>
</reference>
<dbReference type="InterPro" id="IPR016181">
    <property type="entry name" value="Acyl_CoA_acyltransferase"/>
</dbReference>